<feature type="binding site" evidence="3">
    <location>
        <position position="59"/>
    </location>
    <ligand>
        <name>substrate</name>
    </ligand>
</feature>
<comment type="caution">
    <text evidence="4">The sequence shown here is derived from an EMBL/GenBank/DDBJ whole genome shotgun (WGS) entry which is preliminary data.</text>
</comment>
<evidence type="ECO:0000256" key="2">
    <source>
        <dbReference type="PIRSR" id="PIRSR613078-1"/>
    </source>
</evidence>
<dbReference type="GO" id="GO:0004331">
    <property type="term" value="F:fructose-2,6-bisphosphate 2-phosphatase activity"/>
    <property type="evidence" value="ECO:0007669"/>
    <property type="project" value="TreeGrafter"/>
</dbReference>
<dbReference type="PROSITE" id="PS00175">
    <property type="entry name" value="PG_MUTASE"/>
    <property type="match status" value="1"/>
</dbReference>
<dbReference type="Proteomes" id="UP000575898">
    <property type="component" value="Unassembled WGS sequence"/>
</dbReference>
<keyword evidence="1" id="KW-0378">Hydrolase</keyword>
<dbReference type="GO" id="GO:0005829">
    <property type="term" value="C:cytosol"/>
    <property type="evidence" value="ECO:0007669"/>
    <property type="project" value="TreeGrafter"/>
</dbReference>
<keyword evidence="5" id="KW-1185">Reference proteome</keyword>
<dbReference type="Gene3D" id="3.40.50.1240">
    <property type="entry name" value="Phosphoglycerate mutase-like"/>
    <property type="match status" value="1"/>
</dbReference>
<accession>A0A840MPE9</accession>
<dbReference type="InterPro" id="IPR013078">
    <property type="entry name" value="His_Pase_superF_clade-1"/>
</dbReference>
<organism evidence="4 5">
    <name type="scientific">Chitinivorax tropicus</name>
    <dbReference type="NCBI Taxonomy" id="714531"/>
    <lineage>
        <taxon>Bacteria</taxon>
        <taxon>Pseudomonadati</taxon>
        <taxon>Pseudomonadota</taxon>
        <taxon>Betaproteobacteria</taxon>
        <taxon>Chitinivorax</taxon>
    </lineage>
</organism>
<evidence type="ECO:0000313" key="5">
    <source>
        <dbReference type="Proteomes" id="UP000575898"/>
    </source>
</evidence>
<dbReference type="SMART" id="SM00855">
    <property type="entry name" value="PGAM"/>
    <property type="match status" value="1"/>
</dbReference>
<dbReference type="EMBL" id="JACHHY010000006">
    <property type="protein sequence ID" value="MBB5018053.1"/>
    <property type="molecule type" value="Genomic_DNA"/>
</dbReference>
<feature type="active site" description="Tele-phosphohistidine intermediate" evidence="2">
    <location>
        <position position="10"/>
    </location>
</feature>
<name>A0A840MPE9_9PROT</name>
<feature type="binding site" evidence="3">
    <location>
        <begin position="9"/>
        <end position="16"/>
    </location>
    <ligand>
        <name>substrate</name>
    </ligand>
</feature>
<dbReference type="RefSeq" id="WP_184036737.1">
    <property type="nucleotide sequence ID" value="NZ_JACHHY010000006.1"/>
</dbReference>
<keyword evidence="4" id="KW-0413">Isomerase</keyword>
<proteinExistence type="predicted"/>
<evidence type="ECO:0000313" key="4">
    <source>
        <dbReference type="EMBL" id="MBB5018053.1"/>
    </source>
</evidence>
<dbReference type="GO" id="GO:0004619">
    <property type="term" value="F:phosphoglycerate mutase activity"/>
    <property type="evidence" value="ECO:0007669"/>
    <property type="project" value="UniProtKB-EC"/>
</dbReference>
<dbReference type="PANTHER" id="PTHR46517">
    <property type="entry name" value="FRUCTOSE-2,6-BISPHOSPHATASE TIGAR"/>
    <property type="match status" value="1"/>
</dbReference>
<dbReference type="EC" id="5.4.2.12" evidence="4"/>
<dbReference type="SUPFAM" id="SSF53254">
    <property type="entry name" value="Phosphoglycerate mutase-like"/>
    <property type="match status" value="1"/>
</dbReference>
<sequence length="209" mass="22857">MKTTLCLVRHGETDWNVARRLQGHLDIPLNAIGLQQAAAAACGLISHGFHAIYSSDLLRARQTAQAAAQGLGLSIIEWPALRERHFGLFQGLTAAEAEARFPDAYANYISRQCDYIPPDGGESLAGFASRVHGALMQIVAAHPGQAVLVVTHGGVLHMANRMVTGVPIDEPRDYPIPNAALNWLSYRDGQWRIDHWADQRHLQGALDEI</sequence>
<dbReference type="InterPro" id="IPR029033">
    <property type="entry name" value="His_PPase_superfam"/>
</dbReference>
<reference evidence="4 5" key="1">
    <citation type="submission" date="2020-08" db="EMBL/GenBank/DDBJ databases">
        <title>Genomic Encyclopedia of Type Strains, Phase IV (KMG-IV): sequencing the most valuable type-strain genomes for metagenomic binning, comparative biology and taxonomic classification.</title>
        <authorList>
            <person name="Goeker M."/>
        </authorList>
    </citation>
    <scope>NUCLEOTIDE SEQUENCE [LARGE SCALE GENOMIC DNA]</scope>
    <source>
        <strain evidence="4 5">DSM 27165</strain>
    </source>
</reference>
<evidence type="ECO:0000256" key="1">
    <source>
        <dbReference type="ARBA" id="ARBA00022801"/>
    </source>
</evidence>
<dbReference type="GO" id="GO:0043456">
    <property type="term" value="P:regulation of pentose-phosphate shunt"/>
    <property type="evidence" value="ECO:0007669"/>
    <property type="project" value="TreeGrafter"/>
</dbReference>
<evidence type="ECO:0000256" key="3">
    <source>
        <dbReference type="PIRSR" id="PIRSR613078-2"/>
    </source>
</evidence>
<feature type="active site" description="Proton donor/acceptor" evidence="2">
    <location>
        <position position="83"/>
    </location>
</feature>
<dbReference type="Pfam" id="PF00300">
    <property type="entry name" value="His_Phos_1"/>
    <property type="match status" value="1"/>
</dbReference>
<dbReference type="AlphaFoldDB" id="A0A840MPE9"/>
<dbReference type="InterPro" id="IPR051695">
    <property type="entry name" value="Phosphoglycerate_Mutase"/>
</dbReference>
<dbReference type="PANTHER" id="PTHR46517:SF1">
    <property type="entry name" value="FRUCTOSE-2,6-BISPHOSPHATASE TIGAR"/>
    <property type="match status" value="1"/>
</dbReference>
<dbReference type="InterPro" id="IPR001345">
    <property type="entry name" value="PG/BPGM_mutase_AS"/>
</dbReference>
<protein>
    <submittedName>
        <fullName evidence="4">Putative phosphoglycerate mutase</fullName>
        <ecNumber evidence="4">5.4.2.12</ecNumber>
    </submittedName>
</protein>
<dbReference type="CDD" id="cd07067">
    <property type="entry name" value="HP_PGM_like"/>
    <property type="match status" value="1"/>
</dbReference>
<gene>
    <name evidence="4" type="ORF">HNQ59_001338</name>
</gene>
<dbReference type="GO" id="GO:0045820">
    <property type="term" value="P:negative regulation of glycolytic process"/>
    <property type="evidence" value="ECO:0007669"/>
    <property type="project" value="TreeGrafter"/>
</dbReference>